<keyword evidence="3" id="KW-1185">Reference proteome</keyword>
<evidence type="ECO:0000313" key="2">
    <source>
        <dbReference type="EMBL" id="CBW27939.1"/>
    </source>
</evidence>
<dbReference type="Proteomes" id="UP000008963">
    <property type="component" value="Chromosome"/>
</dbReference>
<dbReference type="HOGENOM" id="CLU_1728817_0_0_7"/>
<dbReference type="STRING" id="862908.BMS_3186"/>
<gene>
    <name evidence="2" type="ordered locus">BMS_3186</name>
</gene>
<evidence type="ECO:0000256" key="1">
    <source>
        <dbReference type="SAM" id="Phobius"/>
    </source>
</evidence>
<dbReference type="EMBL" id="FQ312005">
    <property type="protein sequence ID" value="CBW27939.1"/>
    <property type="molecule type" value="Genomic_DNA"/>
</dbReference>
<dbReference type="PATRIC" id="fig|862908.3.peg.3045"/>
<proteinExistence type="predicted"/>
<dbReference type="KEGG" id="bmx:BMS_3186"/>
<keyword evidence="1" id="KW-0472">Membrane</keyword>
<protein>
    <submittedName>
        <fullName evidence="2">Membrane protein</fullName>
    </submittedName>
</protein>
<feature type="transmembrane region" description="Helical" evidence="1">
    <location>
        <begin position="69"/>
        <end position="95"/>
    </location>
</feature>
<dbReference type="eggNOG" id="ENOG5033605">
    <property type="taxonomic scope" value="Bacteria"/>
</dbReference>
<name>E1X003_HALMS</name>
<keyword evidence="1" id="KW-1133">Transmembrane helix</keyword>
<evidence type="ECO:0000313" key="3">
    <source>
        <dbReference type="Proteomes" id="UP000008963"/>
    </source>
</evidence>
<dbReference type="AlphaFoldDB" id="E1X003"/>
<dbReference type="RefSeq" id="WP_014245709.1">
    <property type="nucleotide sequence ID" value="NC_016620.1"/>
</dbReference>
<organism evidence="2 3">
    <name type="scientific">Halobacteriovorax marinus (strain ATCC BAA-682 / DSM 15412 / SJ)</name>
    <name type="common">Bacteriovorax marinus</name>
    <dbReference type="NCBI Taxonomy" id="862908"/>
    <lineage>
        <taxon>Bacteria</taxon>
        <taxon>Pseudomonadati</taxon>
        <taxon>Bdellovibrionota</taxon>
        <taxon>Bacteriovoracia</taxon>
        <taxon>Bacteriovoracales</taxon>
        <taxon>Halobacteriovoraceae</taxon>
        <taxon>Halobacteriovorax</taxon>
    </lineage>
</organism>
<accession>E1X003</accession>
<reference evidence="3" key="1">
    <citation type="journal article" date="2013" name="ISME J.">
        <title>A small predatory core genome in the divergent marine Bacteriovorax marinus SJ and the terrestrial Bdellovibrio bacteriovorus.</title>
        <authorList>
            <person name="Crossman L.C."/>
            <person name="Chen H."/>
            <person name="Cerdeno-Tarraga A.M."/>
            <person name="Brooks K."/>
            <person name="Quail M.A."/>
            <person name="Pineiro S.A."/>
            <person name="Hobley L."/>
            <person name="Sockett R.E."/>
            <person name="Bentley S.D."/>
            <person name="Parkhill J."/>
            <person name="Williams H.N."/>
            <person name="Stine O.C."/>
        </authorList>
    </citation>
    <scope>NUCLEOTIDE SEQUENCE [LARGE SCALE GENOMIC DNA]</scope>
    <source>
        <strain evidence="3">ATCC BAA-682 / DSM 15412 / SJ</strain>
    </source>
</reference>
<keyword evidence="1" id="KW-0812">Transmembrane</keyword>
<dbReference type="OrthoDB" id="5292742at2"/>
<sequence length="151" mass="17365">MMEVTLTCSECGSGVHVLPSTEAKIAKCDVCEKETPVHFSEEHETGILKQCPCCERKDFYSQKDFNRKIGVALFIVAAILSIWTYGISFLVLYAMDLILFRKLSQIAICYKCNTIFRNVSNIKEIYGFNHEMNDRIVYSDHDFNGKQLEHH</sequence>